<keyword evidence="1" id="KW-0732">Signal</keyword>
<dbReference type="Proteomes" id="UP000199340">
    <property type="component" value="Unassembled WGS sequence"/>
</dbReference>
<reference evidence="2 3" key="1">
    <citation type="submission" date="2016-10" db="EMBL/GenBank/DDBJ databases">
        <authorList>
            <person name="de Groot N.N."/>
        </authorList>
    </citation>
    <scope>NUCLEOTIDE SEQUENCE [LARGE SCALE GENOMIC DNA]</scope>
    <source>
        <strain evidence="2 3">DSM 28010</strain>
    </source>
</reference>
<gene>
    <name evidence="2" type="ORF">SAMN05421850_10515</name>
</gene>
<dbReference type="OrthoDB" id="8401888at2"/>
<dbReference type="AlphaFoldDB" id="A0A1G8N0Q9"/>
<proteinExistence type="predicted"/>
<sequence>MFVNATLRCVFSGLWLALLPVSAMAQCFICDRVVEFTPKTAKCFLMNAEEFRRAAQTDPAKRTEVNLKDCGGPRGLDAFPNLDSLADARQTTPRVTYLLDLEAIECVNQRLRTARQMSDLRIELDTECE</sequence>
<dbReference type="RefSeq" id="WP_090028651.1">
    <property type="nucleotide sequence ID" value="NZ_FNEB01000005.1"/>
</dbReference>
<evidence type="ECO:0000256" key="1">
    <source>
        <dbReference type="SAM" id="SignalP"/>
    </source>
</evidence>
<protein>
    <submittedName>
        <fullName evidence="2">Uncharacterized protein</fullName>
    </submittedName>
</protein>
<feature type="chain" id="PRO_5011672711" evidence="1">
    <location>
        <begin position="26"/>
        <end position="129"/>
    </location>
</feature>
<dbReference type="STRING" id="490829.SAMN05421850_10515"/>
<evidence type="ECO:0000313" key="3">
    <source>
        <dbReference type="Proteomes" id="UP000199340"/>
    </source>
</evidence>
<organism evidence="2 3">
    <name type="scientific">Lutimaribacter saemankumensis</name>
    <dbReference type="NCBI Taxonomy" id="490829"/>
    <lineage>
        <taxon>Bacteria</taxon>
        <taxon>Pseudomonadati</taxon>
        <taxon>Pseudomonadota</taxon>
        <taxon>Alphaproteobacteria</taxon>
        <taxon>Rhodobacterales</taxon>
        <taxon>Roseobacteraceae</taxon>
        <taxon>Lutimaribacter</taxon>
    </lineage>
</organism>
<accession>A0A1G8N0Q9</accession>
<dbReference type="EMBL" id="FNEB01000005">
    <property type="protein sequence ID" value="SDI73657.1"/>
    <property type="molecule type" value="Genomic_DNA"/>
</dbReference>
<feature type="signal peptide" evidence="1">
    <location>
        <begin position="1"/>
        <end position="25"/>
    </location>
</feature>
<keyword evidence="3" id="KW-1185">Reference proteome</keyword>
<evidence type="ECO:0000313" key="2">
    <source>
        <dbReference type="EMBL" id="SDI73657.1"/>
    </source>
</evidence>
<name>A0A1G8N0Q9_9RHOB</name>